<dbReference type="OrthoDB" id="5192789at2"/>
<comment type="subcellular location">
    <subcellularLocation>
        <location evidence="9">Cell membrane</location>
        <topology evidence="9">Peripheral membrane protein</topology>
    </subcellularLocation>
</comment>
<feature type="binding site" evidence="9">
    <location>
        <position position="146"/>
    </location>
    <ligand>
        <name>Fe cation</name>
        <dbReference type="ChEBI" id="CHEBI:24875"/>
        <label>2</label>
    </ligand>
</feature>
<evidence type="ECO:0000313" key="10">
    <source>
        <dbReference type="EMBL" id="KJH84265.1"/>
    </source>
</evidence>
<feature type="binding site" evidence="9">
    <location>
        <position position="94"/>
    </location>
    <ligand>
        <name>Fe cation</name>
        <dbReference type="ChEBI" id="CHEBI:24875"/>
        <label>2</label>
    </ligand>
</feature>
<keyword evidence="2 9" id="KW-1003">Cell membrane</keyword>
<gene>
    <name evidence="9" type="primary">coq7</name>
    <name evidence="10" type="ORF">UF78_02910</name>
</gene>
<evidence type="ECO:0000256" key="3">
    <source>
        <dbReference type="ARBA" id="ARBA00022688"/>
    </source>
</evidence>
<evidence type="ECO:0000313" key="11">
    <source>
        <dbReference type="Proteomes" id="UP000032487"/>
    </source>
</evidence>
<evidence type="ECO:0000256" key="7">
    <source>
        <dbReference type="ARBA" id="ARBA00023033"/>
    </source>
</evidence>
<comment type="similarity">
    <text evidence="9">Belongs to the COQ7 family.</text>
</comment>
<dbReference type="NCBIfam" id="NF033656">
    <property type="entry name" value="DMQ_monoox_COQ7"/>
    <property type="match status" value="1"/>
</dbReference>
<comment type="catalytic activity">
    <reaction evidence="9">
        <text>a 5-methoxy-2-methyl-3-(all-trans-polyprenyl)benzene-1,4-diol + AH2 + O2 = a 3-demethylubiquinol + A + H2O</text>
        <dbReference type="Rhea" id="RHEA:50908"/>
        <dbReference type="Rhea" id="RHEA-COMP:10859"/>
        <dbReference type="Rhea" id="RHEA-COMP:10914"/>
        <dbReference type="ChEBI" id="CHEBI:13193"/>
        <dbReference type="ChEBI" id="CHEBI:15377"/>
        <dbReference type="ChEBI" id="CHEBI:15379"/>
        <dbReference type="ChEBI" id="CHEBI:17499"/>
        <dbReference type="ChEBI" id="CHEBI:84167"/>
        <dbReference type="ChEBI" id="CHEBI:84422"/>
        <dbReference type="EC" id="1.14.99.60"/>
    </reaction>
</comment>
<comment type="pathway">
    <text evidence="1 9">Cofactor biosynthesis; ubiquinone biosynthesis.</text>
</comment>
<dbReference type="InterPro" id="IPR011566">
    <property type="entry name" value="Ubq_synth_Coq7"/>
</dbReference>
<dbReference type="Proteomes" id="UP000032487">
    <property type="component" value="Unassembled WGS sequence"/>
</dbReference>
<dbReference type="EMBL" id="JYHV01000007">
    <property type="protein sequence ID" value="KJH84265.1"/>
    <property type="molecule type" value="Genomic_DNA"/>
</dbReference>
<feature type="binding site" evidence="9">
    <location>
        <position position="178"/>
    </location>
    <ligand>
        <name>Fe cation</name>
        <dbReference type="ChEBI" id="CHEBI:24875"/>
        <label>2</label>
    </ligand>
</feature>
<feature type="binding site" evidence="9">
    <location>
        <position position="181"/>
    </location>
    <ligand>
        <name>Fe cation</name>
        <dbReference type="ChEBI" id="CHEBI:24875"/>
        <label>2</label>
    </ligand>
</feature>
<dbReference type="CDD" id="cd01042">
    <property type="entry name" value="DMQH"/>
    <property type="match status" value="1"/>
</dbReference>
<feature type="binding site" evidence="9">
    <location>
        <position position="64"/>
    </location>
    <ligand>
        <name>Fe cation</name>
        <dbReference type="ChEBI" id="CHEBI:24875"/>
        <label>1</label>
    </ligand>
</feature>
<evidence type="ECO:0000256" key="5">
    <source>
        <dbReference type="ARBA" id="ARBA00023002"/>
    </source>
</evidence>
<dbReference type="SUPFAM" id="SSF47240">
    <property type="entry name" value="Ferritin-like"/>
    <property type="match status" value="1"/>
</dbReference>
<feature type="binding site" evidence="9">
    <location>
        <position position="178"/>
    </location>
    <ligand>
        <name>Fe cation</name>
        <dbReference type="ChEBI" id="CHEBI:24875"/>
        <label>1</label>
    </ligand>
</feature>
<evidence type="ECO:0000256" key="1">
    <source>
        <dbReference type="ARBA" id="ARBA00004749"/>
    </source>
</evidence>
<dbReference type="InterPro" id="IPR009078">
    <property type="entry name" value="Ferritin-like_SF"/>
</dbReference>
<evidence type="ECO:0000256" key="9">
    <source>
        <dbReference type="HAMAP-Rule" id="MF_01658"/>
    </source>
</evidence>
<reference evidence="10 11" key="1">
    <citation type="submission" date="2015-02" db="EMBL/GenBank/DDBJ databases">
        <title>Draft genome sequence of Pseudomonas stutzeri NT0128 isolated from wheat (Triticum turgidum) rhizosphere.</title>
        <authorList>
            <person name="Tovi N."/>
            <person name="Frenk S."/>
            <person name="Hadar Y."/>
            <person name="Minz D."/>
        </authorList>
    </citation>
    <scope>NUCLEOTIDE SEQUENCE [LARGE SCALE GENOMIC DNA]</scope>
    <source>
        <strain evidence="10 11">NT0128</strain>
    </source>
</reference>
<keyword evidence="4 9" id="KW-0479">Metal-binding</keyword>
<dbReference type="PATRIC" id="fig|316.101.peg.3585"/>
<keyword evidence="8 9" id="KW-0472">Membrane</keyword>
<dbReference type="GO" id="GO:0008682">
    <property type="term" value="F:3-demethoxyubiquinol 3-hydroxylase activity"/>
    <property type="evidence" value="ECO:0007669"/>
    <property type="project" value="UniProtKB-EC"/>
</dbReference>
<dbReference type="AlphaFoldDB" id="A0A0D9ATD2"/>
<dbReference type="RefSeq" id="WP_045160562.1">
    <property type="nucleotide sequence ID" value="NZ_JYHV01000007.1"/>
</dbReference>
<dbReference type="Gene3D" id="1.20.1260.10">
    <property type="match status" value="1"/>
</dbReference>
<comment type="function">
    <text evidence="9">Catalyzes the hydroxylation of 2-nonaprenyl-3-methyl-6-methoxy-1,4-benzoquinol during ubiquinone biosynthesis.</text>
</comment>
<dbReference type="EC" id="1.14.99.60" evidence="9"/>
<dbReference type="PANTHER" id="PTHR11237:SF4">
    <property type="entry name" value="5-DEMETHOXYUBIQUINONE HYDROXYLASE, MITOCHONDRIAL"/>
    <property type="match status" value="1"/>
</dbReference>
<keyword evidence="5 9" id="KW-0560">Oxidoreductase</keyword>
<dbReference type="PANTHER" id="PTHR11237">
    <property type="entry name" value="COENZYME Q10 BIOSYNTHESIS PROTEIN 7"/>
    <property type="match status" value="1"/>
</dbReference>
<dbReference type="GO" id="GO:0006744">
    <property type="term" value="P:ubiquinone biosynthetic process"/>
    <property type="evidence" value="ECO:0007669"/>
    <property type="project" value="UniProtKB-UniRule"/>
</dbReference>
<evidence type="ECO:0000256" key="8">
    <source>
        <dbReference type="ARBA" id="ARBA00023136"/>
    </source>
</evidence>
<keyword evidence="3 9" id="KW-0831">Ubiquinone biosynthesis</keyword>
<keyword evidence="6 9" id="KW-0408">Iron</keyword>
<evidence type="ECO:0000256" key="4">
    <source>
        <dbReference type="ARBA" id="ARBA00022723"/>
    </source>
</evidence>
<proteinExistence type="inferred from homology"/>
<sequence length="215" mass="23714">MPNRREYSPADRLLMQADAALRTLLPFSGQPHRPTPAVLKNETDLSDSEARHVAGLMRINHTGEVCAQAMYQGQALTARLPKVREAMERAADEEIDHLAWCEQRIHQLGSHTSVLNPVFYGLSFGIGAAAGLISDRISLGFVAATEDQVCKHLDEHLQQIPLGDEKSRAILEQMRTDEAQHSTAALDAGGLRFPAPIKFGMSLMAKVMTKTTYRI</sequence>
<name>A0A0D9ATD2_STUST</name>
<dbReference type="UniPathway" id="UPA00232"/>
<dbReference type="InterPro" id="IPR012347">
    <property type="entry name" value="Ferritin-like"/>
</dbReference>
<organism evidence="10 11">
    <name type="scientific">Stutzerimonas stutzeri</name>
    <name type="common">Pseudomonas stutzeri</name>
    <dbReference type="NCBI Taxonomy" id="316"/>
    <lineage>
        <taxon>Bacteria</taxon>
        <taxon>Pseudomonadati</taxon>
        <taxon>Pseudomonadota</taxon>
        <taxon>Gammaproteobacteria</taxon>
        <taxon>Pseudomonadales</taxon>
        <taxon>Pseudomonadaceae</taxon>
        <taxon>Stutzerimonas</taxon>
    </lineage>
</organism>
<evidence type="ECO:0000256" key="6">
    <source>
        <dbReference type="ARBA" id="ARBA00023004"/>
    </source>
</evidence>
<keyword evidence="7 9" id="KW-0503">Monooxygenase</keyword>
<dbReference type="Pfam" id="PF03232">
    <property type="entry name" value="COQ7"/>
    <property type="match status" value="1"/>
</dbReference>
<accession>A0A0D9ATD2</accession>
<comment type="caution">
    <text evidence="10">The sequence shown here is derived from an EMBL/GenBank/DDBJ whole genome shotgun (WGS) entry which is preliminary data.</text>
</comment>
<dbReference type="HAMAP" id="MF_01658">
    <property type="entry name" value="COQ7"/>
    <property type="match status" value="1"/>
</dbReference>
<dbReference type="GO" id="GO:0046872">
    <property type="term" value="F:metal ion binding"/>
    <property type="evidence" value="ECO:0007669"/>
    <property type="project" value="UniProtKB-KW"/>
</dbReference>
<dbReference type="GO" id="GO:0005886">
    <property type="term" value="C:plasma membrane"/>
    <property type="evidence" value="ECO:0007669"/>
    <property type="project" value="UniProtKB-SubCell"/>
</dbReference>
<dbReference type="InterPro" id="IPR047809">
    <property type="entry name" value="COQ7_proteobact"/>
</dbReference>
<feature type="binding site" evidence="9">
    <location>
        <position position="97"/>
    </location>
    <ligand>
        <name>Fe cation</name>
        <dbReference type="ChEBI" id="CHEBI:24875"/>
        <label>1</label>
    </ligand>
</feature>
<protein>
    <recommendedName>
        <fullName evidence="9">3-demethoxyubiquinol 3-hydroxylase</fullName>
        <shortName evidence="9">DMQ hydroxylase</shortName>
        <ecNumber evidence="9">1.14.99.60</ecNumber>
    </recommendedName>
    <alternativeName>
        <fullName evidence="9">2-nonaprenyl-3-methyl-6-methoxy-1,4-benzoquinol hydroxylase</fullName>
    </alternativeName>
</protein>
<comment type="cofactor">
    <cofactor evidence="9">
        <name>Fe cation</name>
        <dbReference type="ChEBI" id="CHEBI:24875"/>
    </cofactor>
    <text evidence="9">Binds 2 iron ions per subunit.</text>
</comment>
<evidence type="ECO:0000256" key="2">
    <source>
        <dbReference type="ARBA" id="ARBA00022475"/>
    </source>
</evidence>
<dbReference type="FunFam" id="1.20.1260.10:FF:000013">
    <property type="entry name" value="2-nonaprenyl-3-methyl-6-methoxy-1,4-benzoquinol hydroxylase"/>
    <property type="match status" value="1"/>
</dbReference>
<feature type="binding site" evidence="9">
    <location>
        <position position="94"/>
    </location>
    <ligand>
        <name>Fe cation</name>
        <dbReference type="ChEBI" id="CHEBI:24875"/>
        <label>1</label>
    </ligand>
</feature>